<proteinExistence type="predicted"/>
<keyword evidence="4 6" id="KW-1133">Transmembrane helix</keyword>
<dbReference type="InterPro" id="IPR012902">
    <property type="entry name" value="N_methyl_site"/>
</dbReference>
<comment type="subcellular location">
    <subcellularLocation>
        <location evidence="1">Membrane</location>
        <topology evidence="1">Single-pass membrane protein</topology>
    </subcellularLocation>
</comment>
<keyword evidence="2" id="KW-0488">Methylation</keyword>
<evidence type="ECO:0000256" key="3">
    <source>
        <dbReference type="ARBA" id="ARBA00022692"/>
    </source>
</evidence>
<evidence type="ECO:0000256" key="1">
    <source>
        <dbReference type="ARBA" id="ARBA00004167"/>
    </source>
</evidence>
<dbReference type="EMBL" id="CABR01000144">
    <property type="protein sequence ID" value="CBI11441.1"/>
    <property type="molecule type" value="Genomic_DNA"/>
</dbReference>
<protein>
    <submittedName>
        <fullName evidence="7">Putative Tfp pilus assembly protein, major pilin PilA</fullName>
    </submittedName>
</protein>
<dbReference type="GO" id="GO:0015627">
    <property type="term" value="C:type II protein secretion system complex"/>
    <property type="evidence" value="ECO:0007669"/>
    <property type="project" value="InterPro"/>
</dbReference>
<evidence type="ECO:0000256" key="2">
    <source>
        <dbReference type="ARBA" id="ARBA00022481"/>
    </source>
</evidence>
<dbReference type="InterPro" id="IPR000983">
    <property type="entry name" value="Bac_GSPG_pilin"/>
</dbReference>
<dbReference type="InterPro" id="IPR031982">
    <property type="entry name" value="PilE-like"/>
</dbReference>
<dbReference type="PROSITE" id="PS00409">
    <property type="entry name" value="PROKAR_NTER_METHYL"/>
    <property type="match status" value="1"/>
</dbReference>
<dbReference type="PRINTS" id="PR00813">
    <property type="entry name" value="BCTERIALGSPG"/>
</dbReference>
<dbReference type="Pfam" id="PF07963">
    <property type="entry name" value="N_methyl"/>
    <property type="match status" value="1"/>
</dbReference>
<keyword evidence="5 6" id="KW-0472">Membrane</keyword>
<dbReference type="NCBIfam" id="TIGR02532">
    <property type="entry name" value="IV_pilin_GFxxxE"/>
    <property type="match status" value="1"/>
</dbReference>
<dbReference type="GO" id="GO:0043683">
    <property type="term" value="P:type IV pilus assembly"/>
    <property type="evidence" value="ECO:0007669"/>
    <property type="project" value="InterPro"/>
</dbReference>
<dbReference type="AlphaFoldDB" id="E6QW18"/>
<reference evidence="7" key="1">
    <citation type="submission" date="2009-10" db="EMBL/GenBank/DDBJ databases">
        <title>Diversity of trophic interactions inside an arsenic-rich microbial ecosystem.</title>
        <authorList>
            <person name="Bertin P.N."/>
            <person name="Heinrich-Salmeron A."/>
            <person name="Pelletier E."/>
            <person name="Goulhen-Chollet F."/>
            <person name="Arsene-Ploetze F."/>
            <person name="Gallien S."/>
            <person name="Calteau A."/>
            <person name="Vallenet D."/>
            <person name="Casiot C."/>
            <person name="Chane-Woon-Ming B."/>
            <person name="Giloteaux L."/>
            <person name="Barakat M."/>
            <person name="Bonnefoy V."/>
            <person name="Bruneel O."/>
            <person name="Chandler M."/>
            <person name="Cleiss J."/>
            <person name="Duran R."/>
            <person name="Elbaz-Poulichet F."/>
            <person name="Fonknechten N."/>
            <person name="Lauga B."/>
            <person name="Mornico D."/>
            <person name="Ortet P."/>
            <person name="Schaeffer C."/>
            <person name="Siguier P."/>
            <person name="Alexander Thil Smith A."/>
            <person name="Van Dorsselaer A."/>
            <person name="Weissenbach J."/>
            <person name="Medigue C."/>
            <person name="Le Paslier D."/>
        </authorList>
    </citation>
    <scope>NUCLEOTIDE SEQUENCE</scope>
</reference>
<dbReference type="PANTHER" id="PTHR30093:SF44">
    <property type="entry name" value="TYPE II SECRETION SYSTEM CORE PROTEIN G"/>
    <property type="match status" value="1"/>
</dbReference>
<accession>E6QW18</accession>
<dbReference type="GO" id="GO:0015628">
    <property type="term" value="P:protein secretion by the type II secretion system"/>
    <property type="evidence" value="ECO:0007669"/>
    <property type="project" value="InterPro"/>
</dbReference>
<name>E6QW18_9ZZZZ</name>
<evidence type="ECO:0000256" key="5">
    <source>
        <dbReference type="ARBA" id="ARBA00023136"/>
    </source>
</evidence>
<comment type="caution">
    <text evidence="7">The sequence shown here is derived from an EMBL/GenBank/DDBJ whole genome shotgun (WGS) entry which is preliminary data.</text>
</comment>
<dbReference type="GO" id="GO:0016020">
    <property type="term" value="C:membrane"/>
    <property type="evidence" value="ECO:0007669"/>
    <property type="project" value="UniProtKB-SubCell"/>
</dbReference>
<organism evidence="7">
    <name type="scientific">mine drainage metagenome</name>
    <dbReference type="NCBI Taxonomy" id="410659"/>
    <lineage>
        <taxon>unclassified sequences</taxon>
        <taxon>metagenomes</taxon>
        <taxon>ecological metagenomes</taxon>
    </lineage>
</organism>
<dbReference type="Pfam" id="PF16732">
    <property type="entry name" value="ComP_DUS"/>
    <property type="match status" value="1"/>
</dbReference>
<dbReference type="InterPro" id="IPR045584">
    <property type="entry name" value="Pilin-like"/>
</dbReference>
<keyword evidence="3 6" id="KW-0812">Transmembrane</keyword>
<feature type="transmembrane region" description="Helical" evidence="6">
    <location>
        <begin position="6"/>
        <end position="28"/>
    </location>
</feature>
<evidence type="ECO:0000256" key="4">
    <source>
        <dbReference type="ARBA" id="ARBA00022989"/>
    </source>
</evidence>
<dbReference type="PANTHER" id="PTHR30093">
    <property type="entry name" value="GENERAL SECRETION PATHWAY PROTEIN G"/>
    <property type="match status" value="1"/>
</dbReference>
<evidence type="ECO:0000313" key="7">
    <source>
        <dbReference type="EMBL" id="CBI11441.1"/>
    </source>
</evidence>
<dbReference type="Gene3D" id="3.30.700.10">
    <property type="entry name" value="Glycoprotein, Type 4 Pilin"/>
    <property type="match status" value="1"/>
</dbReference>
<sequence>MHKGFSLIELMVTVAIIGILSVIAFPAYMDYVLRAKLTDAVVQLSSGRTQMEQYYQDNRIYNCAGFTPSASQYFTFACAVANGGSSYTLSANGINASPTAGFTFTIDESNNKQTTAVPPGWLPSNTCWITKKGGAC</sequence>
<dbReference type="SUPFAM" id="SSF54523">
    <property type="entry name" value="Pili subunits"/>
    <property type="match status" value="1"/>
</dbReference>
<gene>
    <name evidence="7" type="ORF">CARN7_2270</name>
</gene>
<evidence type="ECO:0000256" key="6">
    <source>
        <dbReference type="SAM" id="Phobius"/>
    </source>
</evidence>